<reference evidence="7 8" key="1">
    <citation type="submission" date="2022-09" db="EMBL/GenBank/DDBJ databases">
        <authorList>
            <person name="Giprobiosintez L."/>
        </authorList>
    </citation>
    <scope>NUCLEOTIDE SEQUENCE [LARGE SCALE GENOMIC DNA]</scope>
    <source>
        <strain evidence="8">VKPM-B-12549 (GBS-15)</strain>
    </source>
</reference>
<evidence type="ECO:0000313" key="8">
    <source>
        <dbReference type="Proteomes" id="UP001359308"/>
    </source>
</evidence>
<dbReference type="PIRSF" id="PIRSF005426">
    <property type="entry name" value="Frp"/>
    <property type="match status" value="1"/>
</dbReference>
<dbReference type="RefSeq" id="WP_198321547.1">
    <property type="nucleotide sequence ID" value="NZ_CP104311.1"/>
</dbReference>
<keyword evidence="4 5" id="KW-0560">Oxidoreductase</keyword>
<protein>
    <submittedName>
        <fullName evidence="7">NADPH-dependent oxidoreductase</fullName>
    </submittedName>
</protein>
<dbReference type="Proteomes" id="UP001359308">
    <property type="component" value="Chromosome"/>
</dbReference>
<comment type="similarity">
    <text evidence="1 5">Belongs to the flavin oxidoreductase frp family.</text>
</comment>
<dbReference type="CDD" id="cd02146">
    <property type="entry name" value="NfsA-like"/>
    <property type="match status" value="1"/>
</dbReference>
<evidence type="ECO:0000313" key="7">
    <source>
        <dbReference type="EMBL" id="WWF01305.1"/>
    </source>
</evidence>
<evidence type="ECO:0000256" key="1">
    <source>
        <dbReference type="ARBA" id="ARBA00008366"/>
    </source>
</evidence>
<evidence type="ECO:0000256" key="4">
    <source>
        <dbReference type="ARBA" id="ARBA00023002"/>
    </source>
</evidence>
<feature type="domain" description="Nitroreductase" evidence="6">
    <location>
        <begin position="32"/>
        <end position="186"/>
    </location>
</feature>
<keyword evidence="5" id="KW-0521">NADP</keyword>
<organism evidence="7 8">
    <name type="scientific">Methylococcus capsulatus</name>
    <dbReference type="NCBI Taxonomy" id="414"/>
    <lineage>
        <taxon>Bacteria</taxon>
        <taxon>Pseudomonadati</taxon>
        <taxon>Pseudomonadota</taxon>
        <taxon>Gammaproteobacteria</taxon>
        <taxon>Methylococcales</taxon>
        <taxon>Methylococcaceae</taxon>
        <taxon>Methylococcus</taxon>
    </lineage>
</organism>
<dbReference type="SUPFAM" id="SSF55469">
    <property type="entry name" value="FMN-dependent nitroreductase-like"/>
    <property type="match status" value="1"/>
</dbReference>
<keyword evidence="2 5" id="KW-0285">Flavoprotein</keyword>
<dbReference type="InterPro" id="IPR016446">
    <property type="entry name" value="Flavin_OxRdtase_Frp"/>
</dbReference>
<dbReference type="Pfam" id="PF00881">
    <property type="entry name" value="Nitroreductase"/>
    <property type="match status" value="1"/>
</dbReference>
<evidence type="ECO:0000259" key="6">
    <source>
        <dbReference type="Pfam" id="PF00881"/>
    </source>
</evidence>
<sequence>MSSVPTLLASRYGRHETVPAITSNAVLEHLLSHRSVRNYTAEPLAPGTLEALVAAAQSAASSSNLQLWSVVAVEDGARRARLAELAGNQAHIVQAPLFLVWLADHARLRRIAARRGIATEGLDYLEMYTMAVVDAALAAQNAVVAAESFGLGTVYIGAMRNHPERVAEELGLPRGVFAVFGLCVGHPEPGAIPAIKPRLPQNAVLHRETYALESQDEAVERYNATMSEFYAEQNMAVTGDWSKHSASRISGPAKLSGRDRLKAALNALGFELR</sequence>
<keyword evidence="3 5" id="KW-0288">FMN</keyword>
<dbReference type="InterPro" id="IPR029479">
    <property type="entry name" value="Nitroreductase"/>
</dbReference>
<dbReference type="EMBL" id="CP104311">
    <property type="protein sequence ID" value="WWF01305.1"/>
    <property type="molecule type" value="Genomic_DNA"/>
</dbReference>
<dbReference type="InterPro" id="IPR000415">
    <property type="entry name" value="Nitroreductase-like"/>
</dbReference>
<proteinExistence type="inferred from homology"/>
<evidence type="ECO:0000256" key="3">
    <source>
        <dbReference type="ARBA" id="ARBA00022643"/>
    </source>
</evidence>
<name>A0ABZ2F3F6_METCP</name>
<dbReference type="PANTHER" id="PTHR43425:SF2">
    <property type="entry name" value="OXYGEN-INSENSITIVE NADPH NITROREDUCTASE"/>
    <property type="match status" value="1"/>
</dbReference>
<evidence type="ECO:0000256" key="2">
    <source>
        <dbReference type="ARBA" id="ARBA00022630"/>
    </source>
</evidence>
<keyword evidence="8" id="KW-1185">Reference proteome</keyword>
<accession>A0ABZ2F3F6</accession>
<dbReference type="Gene3D" id="3.40.109.10">
    <property type="entry name" value="NADH Oxidase"/>
    <property type="match status" value="1"/>
</dbReference>
<gene>
    <name evidence="7" type="ORF">N4J17_12625</name>
</gene>
<dbReference type="PANTHER" id="PTHR43425">
    <property type="entry name" value="OXYGEN-INSENSITIVE NADPH NITROREDUCTASE"/>
    <property type="match status" value="1"/>
</dbReference>
<evidence type="ECO:0000256" key="5">
    <source>
        <dbReference type="PIRNR" id="PIRNR005426"/>
    </source>
</evidence>